<feature type="domain" description="HTH araC/xylS-type" evidence="4">
    <location>
        <begin position="226"/>
        <end position="324"/>
    </location>
</feature>
<dbReference type="InterPro" id="IPR009057">
    <property type="entry name" value="Homeodomain-like_sf"/>
</dbReference>
<proteinExistence type="predicted"/>
<reference evidence="5 6" key="1">
    <citation type="submission" date="2018-04" db="EMBL/GenBank/DDBJ databases">
        <title>Cupriavidus necator CR12 genome sequencing and assembly.</title>
        <authorList>
            <person name="Ben Fekih I."/>
            <person name="Mazhar H.S."/>
            <person name="Bello S.K."/>
            <person name="Rensing C."/>
        </authorList>
    </citation>
    <scope>NUCLEOTIDE SEQUENCE [LARGE SCALE GENOMIC DNA]</scope>
    <source>
        <strain evidence="5 6">CR12</strain>
    </source>
</reference>
<dbReference type="GO" id="GO:0003700">
    <property type="term" value="F:DNA-binding transcription factor activity"/>
    <property type="evidence" value="ECO:0007669"/>
    <property type="project" value="InterPro"/>
</dbReference>
<dbReference type="InterPro" id="IPR029062">
    <property type="entry name" value="Class_I_gatase-like"/>
</dbReference>
<evidence type="ECO:0000256" key="2">
    <source>
        <dbReference type="ARBA" id="ARBA00023125"/>
    </source>
</evidence>
<dbReference type="Gene3D" id="3.40.50.880">
    <property type="match status" value="1"/>
</dbReference>
<evidence type="ECO:0000256" key="3">
    <source>
        <dbReference type="ARBA" id="ARBA00023163"/>
    </source>
</evidence>
<name>A0A367P9T6_CUPNE</name>
<dbReference type="GO" id="GO:0043565">
    <property type="term" value="F:sequence-specific DNA binding"/>
    <property type="evidence" value="ECO:0007669"/>
    <property type="project" value="InterPro"/>
</dbReference>
<dbReference type="SMART" id="SM00342">
    <property type="entry name" value="HTH_ARAC"/>
    <property type="match status" value="1"/>
</dbReference>
<gene>
    <name evidence="5" type="ORF">DDK22_35035</name>
</gene>
<evidence type="ECO:0000313" key="6">
    <source>
        <dbReference type="Proteomes" id="UP000253501"/>
    </source>
</evidence>
<dbReference type="InterPro" id="IPR018060">
    <property type="entry name" value="HTH_AraC"/>
</dbReference>
<sequence length="334" mass="36247">MPYAHIEPPAAIVYSTTLTTNPSRASARRIGILLYEGFSLLGAGLVAELFQTANEIAAPAGGNRRVTYDVRFLSVEGGSVTCSAAVRVWTDSLDPRRPAALDMLFIAGGEGARAAASDTRLLCWLRAACSTTDSVRPIAEGRAVLVAAGVIQPSEPPRRPHLPLRASNDDTELRLESMKGALAVIRRDLGVDVARTVVERVLPAWTDQLLPRLADAGLTSAADKIRVAARWLQQNCEHDVSIADAAEVATMSERNFLRRFKLEMGATPSDFLLQARLETACSLLAETELPVDKVARRSGMGNGDRLAKIFRKRLSLSPTEFRQRHKAHRAATDS</sequence>
<evidence type="ECO:0000256" key="1">
    <source>
        <dbReference type="ARBA" id="ARBA00023015"/>
    </source>
</evidence>
<accession>A0A367P9T6</accession>
<dbReference type="SUPFAM" id="SSF46689">
    <property type="entry name" value="Homeodomain-like"/>
    <property type="match status" value="2"/>
</dbReference>
<keyword evidence="2" id="KW-0238">DNA-binding</keyword>
<dbReference type="Pfam" id="PF12833">
    <property type="entry name" value="HTH_18"/>
    <property type="match status" value="1"/>
</dbReference>
<comment type="caution">
    <text evidence="5">The sequence shown here is derived from an EMBL/GenBank/DDBJ whole genome shotgun (WGS) entry which is preliminary data.</text>
</comment>
<dbReference type="Proteomes" id="UP000253501">
    <property type="component" value="Unassembled WGS sequence"/>
</dbReference>
<dbReference type="EMBL" id="QDHA01000123">
    <property type="protein sequence ID" value="RCJ03855.1"/>
    <property type="molecule type" value="Genomic_DNA"/>
</dbReference>
<dbReference type="PANTHER" id="PTHR46796">
    <property type="entry name" value="HTH-TYPE TRANSCRIPTIONAL ACTIVATOR RHAS-RELATED"/>
    <property type="match status" value="1"/>
</dbReference>
<evidence type="ECO:0000313" key="5">
    <source>
        <dbReference type="EMBL" id="RCJ03855.1"/>
    </source>
</evidence>
<protein>
    <submittedName>
        <fullName evidence="5">Helix-turn-helix domain-containing protein</fullName>
    </submittedName>
</protein>
<dbReference type="PROSITE" id="PS00041">
    <property type="entry name" value="HTH_ARAC_FAMILY_1"/>
    <property type="match status" value="1"/>
</dbReference>
<dbReference type="Gene3D" id="1.10.10.60">
    <property type="entry name" value="Homeodomain-like"/>
    <property type="match status" value="1"/>
</dbReference>
<dbReference type="RefSeq" id="WP_114135925.1">
    <property type="nucleotide sequence ID" value="NZ_CP068436.1"/>
</dbReference>
<organism evidence="5 6">
    <name type="scientific">Cupriavidus necator</name>
    <name type="common">Alcaligenes eutrophus</name>
    <name type="synonym">Ralstonia eutropha</name>
    <dbReference type="NCBI Taxonomy" id="106590"/>
    <lineage>
        <taxon>Bacteria</taxon>
        <taxon>Pseudomonadati</taxon>
        <taxon>Pseudomonadota</taxon>
        <taxon>Betaproteobacteria</taxon>
        <taxon>Burkholderiales</taxon>
        <taxon>Burkholderiaceae</taxon>
        <taxon>Cupriavidus</taxon>
    </lineage>
</organism>
<keyword evidence="1" id="KW-0805">Transcription regulation</keyword>
<dbReference type="InterPro" id="IPR050204">
    <property type="entry name" value="AraC_XylS_family_regulators"/>
</dbReference>
<dbReference type="InterPro" id="IPR018062">
    <property type="entry name" value="HTH_AraC-typ_CS"/>
</dbReference>
<dbReference type="SUPFAM" id="SSF52317">
    <property type="entry name" value="Class I glutamine amidotransferase-like"/>
    <property type="match status" value="1"/>
</dbReference>
<dbReference type="AlphaFoldDB" id="A0A367P9T6"/>
<evidence type="ECO:0000259" key="4">
    <source>
        <dbReference type="PROSITE" id="PS01124"/>
    </source>
</evidence>
<dbReference type="PROSITE" id="PS01124">
    <property type="entry name" value="HTH_ARAC_FAMILY_2"/>
    <property type="match status" value="1"/>
</dbReference>
<keyword evidence="3" id="KW-0804">Transcription</keyword>